<comment type="function">
    <text evidence="8">A type II topoisomerase that negatively supercoils closed circular double-stranded (ds) DNA in an ATP-dependent manner to modulate DNA topology and maintain chromosomes in an underwound state. Negative supercoiling favors strand separation, and DNA replication, transcription, recombination and repair, all of which involve strand separation. Also able to catalyze the interconversion of other topological isomers of dsDNA rings, including catenanes and knotted rings. Type II topoisomerases break and join 2 DNA strands simultaneously in an ATP-dependent manner.</text>
</comment>
<evidence type="ECO:0000313" key="13">
    <source>
        <dbReference type="EMBL" id="MFC7370816.1"/>
    </source>
</evidence>
<dbReference type="HAMAP" id="MF_01897">
    <property type="entry name" value="GyrA"/>
    <property type="match status" value="1"/>
</dbReference>
<keyword evidence="3 8" id="KW-0547">Nucleotide-binding</keyword>
<evidence type="ECO:0000256" key="11">
    <source>
        <dbReference type="SAM" id="MobiDB-lite"/>
    </source>
</evidence>
<evidence type="ECO:0000313" key="14">
    <source>
        <dbReference type="Proteomes" id="UP001596549"/>
    </source>
</evidence>
<protein>
    <recommendedName>
        <fullName evidence="8">DNA gyrase subunit A</fullName>
        <ecNumber evidence="8">5.6.2.2</ecNumber>
    </recommendedName>
</protein>
<feature type="coiled-coil region" evidence="10">
    <location>
        <begin position="437"/>
        <end position="478"/>
    </location>
</feature>
<comment type="subcellular location">
    <subcellularLocation>
        <location evidence="8">Cytoplasm</location>
    </subcellularLocation>
</comment>
<name>A0ABW2NQ45_9BACL</name>
<comment type="caution">
    <text evidence="13">The sequence shown here is derived from an EMBL/GenBank/DDBJ whole genome shotgun (WGS) entry which is preliminary data.</text>
</comment>
<feature type="region of interest" description="Disordered" evidence="11">
    <location>
        <begin position="806"/>
        <end position="844"/>
    </location>
</feature>
<comment type="miscellaneous">
    <text evidence="8">Few gyrases are as efficient as E.coli at forming negative supercoils. Not all organisms have 2 type II topoisomerases; in organisms with a single type II topoisomerase this enzyme also has to decatenate newly replicated chromosomes.</text>
</comment>
<feature type="compositionally biased region" description="Acidic residues" evidence="11">
    <location>
        <begin position="808"/>
        <end position="844"/>
    </location>
</feature>
<dbReference type="SUPFAM" id="SSF101904">
    <property type="entry name" value="GyrA/ParC C-terminal domain-like"/>
    <property type="match status" value="1"/>
</dbReference>
<proteinExistence type="inferred from homology"/>
<feature type="active site" description="O-(5'-phospho-DNA)-tyrosine intermediate" evidence="8 9">
    <location>
        <position position="123"/>
    </location>
</feature>
<evidence type="ECO:0000256" key="10">
    <source>
        <dbReference type="SAM" id="Coils"/>
    </source>
</evidence>
<dbReference type="InterPro" id="IPR035516">
    <property type="entry name" value="Gyrase/topoIV_suA_C"/>
</dbReference>
<evidence type="ECO:0000256" key="9">
    <source>
        <dbReference type="PROSITE-ProRule" id="PRU01384"/>
    </source>
</evidence>
<dbReference type="PANTHER" id="PTHR43493:SF5">
    <property type="entry name" value="DNA GYRASE SUBUNIT A, CHLOROPLASTIC_MITOCHONDRIAL"/>
    <property type="match status" value="1"/>
</dbReference>
<feature type="domain" description="Topo IIA-type catalytic" evidence="12">
    <location>
        <begin position="35"/>
        <end position="499"/>
    </location>
</feature>
<dbReference type="EC" id="5.6.2.2" evidence="8"/>
<dbReference type="NCBIfam" id="NF004043">
    <property type="entry name" value="PRK05560.1"/>
    <property type="match status" value="1"/>
</dbReference>
<dbReference type="Gene3D" id="2.120.10.90">
    <property type="entry name" value="DNA gyrase/topoisomerase IV, subunit A, C-terminal"/>
    <property type="match status" value="1"/>
</dbReference>
<evidence type="ECO:0000259" key="12">
    <source>
        <dbReference type="PROSITE" id="PS52040"/>
    </source>
</evidence>
<evidence type="ECO:0000256" key="4">
    <source>
        <dbReference type="ARBA" id="ARBA00022840"/>
    </source>
</evidence>
<sequence length="844" mass="94117">MSEMERSRVKEINISTEMRTSFMDYAMSVIVSRALPDVRDGLKPVHRRILYAMNDLGMTADKAYKKSARIVGEVIGKYHPHGDSAVYDTMVRMAQDFNFRHMLIDGHGNFGSVDGDAAAAMRYTEARMSKIAMEIVRDINKDTIAYKDNYDGSEKEPVVLPARFPNLLVNGAAGIAVGMATNIPPHHLGETIDGLLALSHNPDITIPELMEYIPGPDFPTAGEILGREGIRKAYTTGRGSIIIRAKAEIEEMASGKSAIIVTELPYQVNKARLIEKIAELVRDKKIDGITDLRDESDRNGMRVVMEVRRDANANVILNNLYKQTALQTSFGINMLALVDGHPKVLNIKEMLYHYLRHQQVIIRRRTEFDLRKAEARAHILEGLRIALDHLDEVIALIRASRTTDIAREGLMEKFELSFEQSQAILEMRLQRLTGLERDKIENEYSELVALIAELRAILADEEKILEIIRTELTEIKDKFADERRTVISVGFNSIEDEDLIPRTNIVITLTNKGYIKRLPISTYRSQKRGGKGIQGMGTGEDDFVEHLFTTNSHNYILFFTNKGKVYRLKGYEIPEYGRTAKGIPIINLLQIEQGETISAVIPVEDLEADSIFLNFMTRQGITKRSPLSAFSNIRKGGLFAITLRDEDELMGVRLTDGTKEIIVGTSKGMAIRYHETDVRSMGRSAAGVKAVTLGQDDVVVGMEVLDESHDILIVTKKGYGKRTPMADYRLQTRGGKGIKTCNITDKNGPVVSLKTVVPELDLMIITSNGIIIRMDIASISQTGRNTQGVKLMNVNESSQVATVAVVEKDEEEPATEPLETAEDVLEDGTSPDETEANDEGSSEE</sequence>
<keyword evidence="5 8" id="KW-0799">Topoisomerase</keyword>
<keyword evidence="10" id="KW-0175">Coiled coil</keyword>
<dbReference type="PROSITE" id="PS52040">
    <property type="entry name" value="TOPO_IIA"/>
    <property type="match status" value="1"/>
</dbReference>
<comment type="catalytic activity">
    <reaction evidence="1 8 9">
        <text>ATP-dependent breakage, passage and rejoining of double-stranded DNA.</text>
        <dbReference type="EC" id="5.6.2.2"/>
    </reaction>
</comment>
<evidence type="ECO:0000256" key="8">
    <source>
        <dbReference type="HAMAP-Rule" id="MF_01897"/>
    </source>
</evidence>
<keyword evidence="4 8" id="KW-0067">ATP-binding</keyword>
<dbReference type="InterPro" id="IPR005743">
    <property type="entry name" value="GyrA"/>
</dbReference>
<keyword evidence="8" id="KW-0963">Cytoplasm</keyword>
<comment type="subunit">
    <text evidence="8">Heterotetramer, composed of two GyrA and two GyrB chains. In the heterotetramer, GyrA contains the active site tyrosine that forms a transient covalent intermediate with DNA, while GyrB binds cofactors and catalyzes ATP hydrolysis.</text>
</comment>
<dbReference type="NCBIfam" id="TIGR01063">
    <property type="entry name" value="gyrA"/>
    <property type="match status" value="1"/>
</dbReference>
<dbReference type="NCBIfam" id="NF004044">
    <property type="entry name" value="PRK05561.1"/>
    <property type="match status" value="1"/>
</dbReference>
<dbReference type="Pfam" id="PF00521">
    <property type="entry name" value="DNA_topoisoIV"/>
    <property type="match status" value="1"/>
</dbReference>
<dbReference type="Gene3D" id="1.10.268.10">
    <property type="entry name" value="Topoisomerase, domain 3"/>
    <property type="match status" value="1"/>
</dbReference>
<accession>A0ABW2NQ45</accession>
<dbReference type="InterPro" id="IPR013760">
    <property type="entry name" value="Topo_IIA-like_dom_sf"/>
</dbReference>
<dbReference type="GO" id="GO:0003918">
    <property type="term" value="F:DNA topoisomerase type II (double strand cut, ATP-hydrolyzing) activity"/>
    <property type="evidence" value="ECO:0007669"/>
    <property type="project" value="UniProtKB-EC"/>
</dbReference>
<dbReference type="InterPro" id="IPR002205">
    <property type="entry name" value="Topo_IIA_dom_A"/>
</dbReference>
<reference evidence="14" key="1">
    <citation type="journal article" date="2019" name="Int. J. Syst. Evol. Microbiol.">
        <title>The Global Catalogue of Microorganisms (GCM) 10K type strain sequencing project: providing services to taxonomists for standard genome sequencing and annotation.</title>
        <authorList>
            <consortium name="The Broad Institute Genomics Platform"/>
            <consortium name="The Broad Institute Genome Sequencing Center for Infectious Disease"/>
            <person name="Wu L."/>
            <person name="Ma J."/>
        </authorList>
    </citation>
    <scope>NUCLEOTIDE SEQUENCE [LARGE SCALE GENOMIC DNA]</scope>
    <source>
        <strain evidence="14">NBRC 106396</strain>
    </source>
</reference>
<dbReference type="Gene3D" id="3.90.199.10">
    <property type="entry name" value="Topoisomerase II, domain 5"/>
    <property type="match status" value="1"/>
</dbReference>
<dbReference type="PANTHER" id="PTHR43493">
    <property type="entry name" value="DNA GYRASE/TOPOISOMERASE SUBUNIT A"/>
    <property type="match status" value="1"/>
</dbReference>
<dbReference type="CDD" id="cd00187">
    <property type="entry name" value="TOP4c"/>
    <property type="match status" value="1"/>
</dbReference>
<evidence type="ECO:0000256" key="1">
    <source>
        <dbReference type="ARBA" id="ARBA00000185"/>
    </source>
</evidence>
<keyword evidence="7 8" id="KW-0413">Isomerase</keyword>
<dbReference type="InterPro" id="IPR050220">
    <property type="entry name" value="Type_II_DNA_Topoisomerases"/>
</dbReference>
<evidence type="ECO:0000256" key="6">
    <source>
        <dbReference type="ARBA" id="ARBA00023125"/>
    </source>
</evidence>
<dbReference type="InterPro" id="IPR013757">
    <property type="entry name" value="Topo_IIA_A_a_sf"/>
</dbReference>
<organism evidence="13 14">
    <name type="scientific">Fictibacillus iocasae</name>
    <dbReference type="NCBI Taxonomy" id="2715437"/>
    <lineage>
        <taxon>Bacteria</taxon>
        <taxon>Bacillati</taxon>
        <taxon>Bacillota</taxon>
        <taxon>Bacilli</taxon>
        <taxon>Bacillales</taxon>
        <taxon>Fictibacillaceae</taxon>
        <taxon>Fictibacillus</taxon>
    </lineage>
</organism>
<keyword evidence="14" id="KW-1185">Reference proteome</keyword>
<dbReference type="RefSeq" id="WP_379746772.1">
    <property type="nucleotide sequence ID" value="NZ_JBHTCP010000006.1"/>
</dbReference>
<dbReference type="Pfam" id="PF03989">
    <property type="entry name" value="DNA_gyraseA_C"/>
    <property type="match status" value="6"/>
</dbReference>
<dbReference type="SUPFAM" id="SSF56719">
    <property type="entry name" value="Type II DNA topoisomerase"/>
    <property type="match status" value="1"/>
</dbReference>
<dbReference type="InterPro" id="IPR013758">
    <property type="entry name" value="Topo_IIA_A/C_ab"/>
</dbReference>
<feature type="short sequence motif" description="GyrA-box" evidence="8">
    <location>
        <begin position="526"/>
        <end position="532"/>
    </location>
</feature>
<keyword evidence="6 8" id="KW-0238">DNA-binding</keyword>
<dbReference type="InterPro" id="IPR006691">
    <property type="entry name" value="GyrA/parC_rep"/>
</dbReference>
<evidence type="ECO:0000256" key="3">
    <source>
        <dbReference type="ARBA" id="ARBA00022741"/>
    </source>
</evidence>
<evidence type="ECO:0000256" key="7">
    <source>
        <dbReference type="ARBA" id="ARBA00023235"/>
    </source>
</evidence>
<gene>
    <name evidence="8 13" type="primary">gyrA</name>
    <name evidence="13" type="ORF">ACFQPF_03930</name>
</gene>
<comment type="similarity">
    <text evidence="2 8">Belongs to the type II topoisomerase GyrA/ParC subunit family.</text>
</comment>
<dbReference type="EMBL" id="JBHTCP010000006">
    <property type="protein sequence ID" value="MFC7370816.1"/>
    <property type="molecule type" value="Genomic_DNA"/>
</dbReference>
<dbReference type="Proteomes" id="UP001596549">
    <property type="component" value="Unassembled WGS sequence"/>
</dbReference>
<dbReference type="Gene3D" id="3.30.1360.40">
    <property type="match status" value="1"/>
</dbReference>
<evidence type="ECO:0000256" key="2">
    <source>
        <dbReference type="ARBA" id="ARBA00008263"/>
    </source>
</evidence>
<evidence type="ECO:0000256" key="5">
    <source>
        <dbReference type="ARBA" id="ARBA00023029"/>
    </source>
</evidence>
<dbReference type="SMART" id="SM00434">
    <property type="entry name" value="TOP4c"/>
    <property type="match status" value="1"/>
</dbReference>